<protein>
    <submittedName>
        <fullName evidence="2">Uncharacterized protein</fullName>
    </submittedName>
</protein>
<comment type="caution">
    <text evidence="2">The sequence shown here is derived from an EMBL/GenBank/DDBJ whole genome shotgun (WGS) entry which is preliminary data.</text>
</comment>
<accession>A0A8H3GHL6</accession>
<evidence type="ECO:0000313" key="3">
    <source>
        <dbReference type="Proteomes" id="UP000663841"/>
    </source>
</evidence>
<dbReference type="Proteomes" id="UP000663841">
    <property type="component" value="Unassembled WGS sequence"/>
</dbReference>
<name>A0A8H3GHL6_9AGAM</name>
<dbReference type="AlphaFoldDB" id="A0A8H3GHL6"/>
<gene>
    <name evidence="2" type="ORF">RDB_LOCUS126118</name>
</gene>
<proteinExistence type="predicted"/>
<feature type="region of interest" description="Disordered" evidence="1">
    <location>
        <begin position="1"/>
        <end position="20"/>
    </location>
</feature>
<evidence type="ECO:0000256" key="1">
    <source>
        <dbReference type="SAM" id="MobiDB-lite"/>
    </source>
</evidence>
<evidence type="ECO:0000313" key="2">
    <source>
        <dbReference type="EMBL" id="CAE6450749.1"/>
    </source>
</evidence>
<sequence length="78" mass="8175">MARISAQTVQAPPAKPSARGALGWPLQWFRSTAPHSVEFAPLAGVPANTAFPSVNNGSRFRLRALEGPHQEGAAAGIE</sequence>
<feature type="compositionally biased region" description="Polar residues" evidence="1">
    <location>
        <begin position="1"/>
        <end position="10"/>
    </location>
</feature>
<dbReference type="EMBL" id="CAJMWW010000147">
    <property type="protein sequence ID" value="CAE6450749.1"/>
    <property type="molecule type" value="Genomic_DNA"/>
</dbReference>
<organism evidence="2 3">
    <name type="scientific">Rhizoctonia solani</name>
    <dbReference type="NCBI Taxonomy" id="456999"/>
    <lineage>
        <taxon>Eukaryota</taxon>
        <taxon>Fungi</taxon>
        <taxon>Dikarya</taxon>
        <taxon>Basidiomycota</taxon>
        <taxon>Agaricomycotina</taxon>
        <taxon>Agaricomycetes</taxon>
        <taxon>Cantharellales</taxon>
        <taxon>Ceratobasidiaceae</taxon>
        <taxon>Rhizoctonia</taxon>
    </lineage>
</organism>
<reference evidence="2" key="1">
    <citation type="submission" date="2021-01" db="EMBL/GenBank/DDBJ databases">
        <authorList>
            <person name="Kaushik A."/>
        </authorList>
    </citation>
    <scope>NUCLEOTIDE SEQUENCE</scope>
    <source>
        <strain evidence="2">AG3-T5</strain>
    </source>
</reference>